<sequence>MRLRGIPPEGVPALSYVGQPTGSVIGSTERPIGKIISVPGKPGEQGEQGEQGPPGEGLRVDGTAATSSTLPPAADFPLEMWVSTDTGEFWLSDGSVWYLVDIRGEEGPQGIQGEKGDQGPQGDRGEQGIQGPPGTTTWAGIADKPATFPPSTHTHPISQVTGLQAALDTKKDADGVWGIVAFYCEDENDFQGQLDTKQSQPQVQALVDQAIADLLDGSPAALDTLQELANALGNDPNFATTVSNQIGQKADKATTITAGTGLTGGGDLTTSRTLTVSYGTTAGTACQGNDARLSNARTPTAHTHVIGDTTGLQAALDGKASTTQLPVQITQAAYDALGPGRPPKLYAIVG</sequence>
<evidence type="ECO:0000313" key="2">
    <source>
        <dbReference type="EMBL" id="AER26389.1"/>
    </source>
</evidence>
<evidence type="ECO:0008006" key="4">
    <source>
        <dbReference type="Google" id="ProtNLM"/>
    </source>
</evidence>
<dbReference type="Pfam" id="PF12789">
    <property type="entry name" value="PTR"/>
    <property type="match status" value="2"/>
</dbReference>
<organism evidence="2 3">
    <name type="scientific">Mycobacterium phage Saintus</name>
    <dbReference type="NCBI Taxonomy" id="2923007"/>
    <lineage>
        <taxon>Viruses</taxon>
        <taxon>Duplodnaviria</taxon>
        <taxon>Heunggongvirae</taxon>
        <taxon>Uroviricota</taxon>
        <taxon>Caudoviricetes</taxon>
        <taxon>Fromanvirus</taxon>
        <taxon>Fromanvirus saintus</taxon>
    </lineage>
</organism>
<reference evidence="2 3" key="1">
    <citation type="journal article" date="2012" name="J. Virol.">
        <title>Complete Genome Sequences of 138 Mycobacteriophages.</title>
        <authorList>
            <consortium name="the Science Education Alliance Phage Hunters Advancing Genomics and Evolutionary Science Program"/>
            <consortium name="the KwaZulu-Natal Research Institute for Tuberculosis and HIV Mycobacterial Genetics Course Students"/>
            <consortium name="the Phage Hunters Integrating Research and Education Program"/>
            <person name="Hatfull G.F."/>
        </authorList>
    </citation>
    <scope>NUCLEOTIDE SEQUENCE [LARGE SCALE GENOMIC DNA]</scope>
</reference>
<dbReference type="EMBL" id="JN831654">
    <property type="protein sequence ID" value="AER26389.1"/>
    <property type="molecule type" value="Genomic_DNA"/>
</dbReference>
<feature type="compositionally biased region" description="Low complexity" evidence="1">
    <location>
        <begin position="48"/>
        <end position="73"/>
    </location>
</feature>
<evidence type="ECO:0000256" key="1">
    <source>
        <dbReference type="SAM" id="MobiDB-lite"/>
    </source>
</evidence>
<dbReference type="KEGG" id="vg:40235040"/>
<name>G8IR88_9CAUD</name>
<feature type="region of interest" description="Disordered" evidence="1">
    <location>
        <begin position="20"/>
        <end position="73"/>
    </location>
</feature>
<gene>
    <name evidence="2" type="primary">4</name>
    <name evidence="2" type="ORF">SAINTUS_4</name>
</gene>
<accession>G8IR88</accession>
<dbReference type="Proteomes" id="UP000005665">
    <property type="component" value="Segment"/>
</dbReference>
<dbReference type="RefSeq" id="YP_009638270.1">
    <property type="nucleotide sequence ID" value="NC_042335.1"/>
</dbReference>
<proteinExistence type="predicted"/>
<protein>
    <recommendedName>
        <fullName evidence="4">Minor tail protein</fullName>
    </recommendedName>
</protein>
<keyword evidence="3" id="KW-1185">Reference proteome</keyword>
<dbReference type="GeneID" id="40235040"/>
<evidence type="ECO:0000313" key="3">
    <source>
        <dbReference type="Proteomes" id="UP000005665"/>
    </source>
</evidence>
<feature type="region of interest" description="Disordered" evidence="1">
    <location>
        <begin position="107"/>
        <end position="156"/>
    </location>
</feature>